<keyword evidence="3" id="KW-0378">Hydrolase</keyword>
<accession>A0A4R8A1D4</accession>
<reference evidence="3 4" key="1">
    <citation type="submission" date="2019-03" db="EMBL/GenBank/DDBJ databases">
        <title>Genomic Encyclopedia of Type Strains, Phase III (KMG-III): the genomes of soil and plant-associated and newly described type strains.</title>
        <authorList>
            <person name="Whitman W."/>
        </authorList>
    </citation>
    <scope>NUCLEOTIDE SEQUENCE [LARGE SCALE GENOMIC DNA]</scope>
    <source>
        <strain evidence="3 4">VKM Ac-2570</strain>
    </source>
</reference>
<dbReference type="Proteomes" id="UP000295447">
    <property type="component" value="Unassembled WGS sequence"/>
</dbReference>
<dbReference type="GO" id="GO:0016799">
    <property type="term" value="F:hydrolase activity, hydrolyzing N-glycosyl compounds"/>
    <property type="evidence" value="ECO:0007669"/>
    <property type="project" value="InterPro"/>
</dbReference>
<comment type="caution">
    <text evidence="3">The sequence shown here is derived from an EMBL/GenBank/DDBJ whole genome shotgun (WGS) entry which is preliminary data.</text>
</comment>
<feature type="region of interest" description="Disordered" evidence="1">
    <location>
        <begin position="344"/>
        <end position="419"/>
    </location>
</feature>
<feature type="domain" description="Inosine/uridine-preferring nucleoside hydrolase" evidence="2">
    <location>
        <begin position="92"/>
        <end position="315"/>
    </location>
</feature>
<dbReference type="SUPFAM" id="SSF53590">
    <property type="entry name" value="Nucleoside hydrolase"/>
    <property type="match status" value="1"/>
</dbReference>
<feature type="compositionally biased region" description="Polar residues" evidence="1">
    <location>
        <begin position="379"/>
        <end position="391"/>
    </location>
</feature>
<dbReference type="EMBL" id="SODF01000001">
    <property type="protein sequence ID" value="TDW24222.1"/>
    <property type="molecule type" value="Genomic_DNA"/>
</dbReference>
<dbReference type="InterPro" id="IPR036452">
    <property type="entry name" value="Ribo_hydro-like"/>
</dbReference>
<evidence type="ECO:0000313" key="3">
    <source>
        <dbReference type="EMBL" id="TDW24222.1"/>
    </source>
</evidence>
<evidence type="ECO:0000256" key="1">
    <source>
        <dbReference type="SAM" id="MobiDB-lite"/>
    </source>
</evidence>
<name>A0A4R8A1D4_9ACTN</name>
<gene>
    <name evidence="3" type="ORF">EV650_3092</name>
</gene>
<sequence>MDPATTSLPAPGRDPALSSAGLPRRQVWLIVDGPDPDNYAAALAATSSEYSIAIGGVIMTGRPVNPDHTAKPYEADPAASRAIRHDNAVRMKDLLVRHGRSDVPVYEGGLAPYSTIPHRVHIDEHVLDIAPPLPDSQLAGYLADAADRIADLPDTTKVDLICAGPLTDAVHLMSDERIRPKLGALTAQLGMFGDPQVATMAGGRRQFNVLADADAVRETLAGYPGPVYMIPTDVTKRAEFSFANPDELAALSTTPAFDHLAEMYRRAWPHMWEPRGEKIYVHDFHPVELMADLDTSRQPPVDVQAGQPQDLGRYTLSRVSIAHVPSPGPGDDRAEESRWGEIDLAATPDPQGPPRFLATDVDSDPARHRDTLSRVLNAAPSQPGLQDTSARQLAAAQVVGGSRTGTWSPARRQQGARGR</sequence>
<proteinExistence type="predicted"/>
<evidence type="ECO:0000259" key="2">
    <source>
        <dbReference type="Pfam" id="PF01156"/>
    </source>
</evidence>
<dbReference type="AlphaFoldDB" id="A0A4R8A1D4"/>
<dbReference type="InterPro" id="IPR001910">
    <property type="entry name" value="Inosine/uridine_hydrolase_dom"/>
</dbReference>
<dbReference type="Gene3D" id="3.90.245.10">
    <property type="entry name" value="Ribonucleoside hydrolase-like"/>
    <property type="match status" value="1"/>
</dbReference>
<organism evidence="3 4">
    <name type="scientific">Kribbella kalugense</name>
    <dbReference type="NCBI Taxonomy" id="2512221"/>
    <lineage>
        <taxon>Bacteria</taxon>
        <taxon>Bacillati</taxon>
        <taxon>Actinomycetota</taxon>
        <taxon>Actinomycetes</taxon>
        <taxon>Propionibacteriales</taxon>
        <taxon>Kribbellaceae</taxon>
        <taxon>Kribbella</taxon>
    </lineage>
</organism>
<evidence type="ECO:0000313" key="4">
    <source>
        <dbReference type="Proteomes" id="UP000295447"/>
    </source>
</evidence>
<keyword evidence="4" id="KW-1185">Reference proteome</keyword>
<protein>
    <submittedName>
        <fullName evidence="3">Inosine-uridine nucleoside N-ribohydrolase</fullName>
    </submittedName>
</protein>
<dbReference type="Pfam" id="PF01156">
    <property type="entry name" value="IU_nuc_hydro"/>
    <property type="match status" value="1"/>
</dbReference>